<evidence type="ECO:0000313" key="4">
    <source>
        <dbReference type="Proteomes" id="UP000251800"/>
    </source>
</evidence>
<feature type="chain" id="PRO_5016943502" description="Bacterial Ig-like domain-containing protein" evidence="2">
    <location>
        <begin position="30"/>
        <end position="934"/>
    </location>
</feature>
<dbReference type="EMBL" id="QEQK01000005">
    <property type="protein sequence ID" value="PWN56640.1"/>
    <property type="molecule type" value="Genomic_DNA"/>
</dbReference>
<organism evidence="3 4">
    <name type="scientific">Abyssibacter profundi</name>
    <dbReference type="NCBI Taxonomy" id="2182787"/>
    <lineage>
        <taxon>Bacteria</taxon>
        <taxon>Pseudomonadati</taxon>
        <taxon>Pseudomonadota</taxon>
        <taxon>Gammaproteobacteria</taxon>
        <taxon>Chromatiales</taxon>
        <taxon>Oceanococcaceae</taxon>
        <taxon>Abyssibacter</taxon>
    </lineage>
</organism>
<sequence>MTKAVRNGPKALYALTLGLVLLTGCGGPASMELTDVPADDPTGGAGDPSTDPGTGIATLTALEGCQAIAPHGGSSFVPGAQVEISDVPEGIDGLFFELREAFSEDPWVFSGPVDRVRLDVPRLDDGTPVFPGPDTRAALIMPMAADGDPEGGVLELRLRTETAACNPFTVEALALPQPQGDEAQRLMSDMGRVFDQFAAIYGFPSLQAVVETDLQDISVDLQPLAIELKFLAMLLGVTADGVSPAPDSLAARLASIDADGLELLQRMLAATRLNEQVQSVADGLMTAVPPASTARRSGPAGRKMDNFGGCRVVSPPAPTISTTEGLSTAMQLAHEAGITNLTGNATTGLQQAVGLLGAAKGPTGTVFGALGDVSFVLLKVSEMAEGLLPSQFGPLHYDLLRPELLEDDRDAGRLLTWDNARVTAMSKGLRITKAIVDTAVFLLGKKFDEVAIFATVFQPQLNTLYDQLNESACLAIEPFEYGEFEITDERWTEATADNRLFTQSEHQVFLPAQVGSGLLRVSTRRDAFPVDLAQMSMPLSVLPKEVSVTPVSQAGGPSEPQTVTATVHNTHFPDHVAFRVTAGQASPIGQPRFDGTSVTQDFAVGGDPADFPVHIVAESTTTALQGQAQGQSIIRFERDLRIEGPGCVETGETVQLVAFVDTTSMRPEDMALNWHADAGALNVLPVTDPARQVAEFTAPADRALRLEVSAAFTNATDVMATQALMIGRCDSVNPLYLFATASVDVRNDDARVTDSLPLPSPDWTGLSTSLSAELSGGRSDFGVLVDEAQTVAGSVGLDANSQTISELGLTLRYIRGAVTRPGVYRYGLEVACGEGTRSQSGSFVIIRNSFYSDADGDLQAAVIGNPGEGRVSECEGGLVRFEFPIEVPAGTASDAEPGFLQTDVIMEFGLGAQDVPQRTDHQFDMRYLGRSDLP</sequence>
<reference evidence="3 4" key="1">
    <citation type="submission" date="2018-05" db="EMBL/GenBank/DDBJ databases">
        <title>Abyssibacter profundi OUC007T gen. nov., sp. nov, a marine bacterium isolated from seawater of the Mariana Trench.</title>
        <authorList>
            <person name="Zhou S."/>
        </authorList>
    </citation>
    <scope>NUCLEOTIDE SEQUENCE [LARGE SCALE GENOMIC DNA]</scope>
    <source>
        <strain evidence="3 4">OUC007</strain>
    </source>
</reference>
<comment type="caution">
    <text evidence="3">The sequence shown here is derived from an EMBL/GenBank/DDBJ whole genome shotgun (WGS) entry which is preliminary data.</text>
</comment>
<dbReference type="RefSeq" id="WP_109719834.1">
    <property type="nucleotide sequence ID" value="NZ_QEQK01000005.1"/>
</dbReference>
<feature type="signal peptide" evidence="2">
    <location>
        <begin position="1"/>
        <end position="29"/>
    </location>
</feature>
<keyword evidence="2" id="KW-0732">Signal</keyword>
<protein>
    <recommendedName>
        <fullName evidence="5">Bacterial Ig-like domain-containing protein</fullName>
    </recommendedName>
</protein>
<gene>
    <name evidence="3" type="ORF">DEH80_07455</name>
</gene>
<proteinExistence type="predicted"/>
<evidence type="ECO:0000313" key="3">
    <source>
        <dbReference type="EMBL" id="PWN56640.1"/>
    </source>
</evidence>
<evidence type="ECO:0000256" key="1">
    <source>
        <dbReference type="SAM" id="MobiDB-lite"/>
    </source>
</evidence>
<evidence type="ECO:0008006" key="5">
    <source>
        <dbReference type="Google" id="ProtNLM"/>
    </source>
</evidence>
<name>A0A363UMK6_9GAMM</name>
<feature type="region of interest" description="Disordered" evidence="1">
    <location>
        <begin position="32"/>
        <end position="54"/>
    </location>
</feature>
<dbReference type="PROSITE" id="PS51257">
    <property type="entry name" value="PROKAR_LIPOPROTEIN"/>
    <property type="match status" value="1"/>
</dbReference>
<keyword evidence="4" id="KW-1185">Reference proteome</keyword>
<dbReference type="Proteomes" id="UP000251800">
    <property type="component" value="Unassembled WGS sequence"/>
</dbReference>
<accession>A0A363UMK6</accession>
<dbReference type="AlphaFoldDB" id="A0A363UMK6"/>
<evidence type="ECO:0000256" key="2">
    <source>
        <dbReference type="SAM" id="SignalP"/>
    </source>
</evidence>